<dbReference type="RefSeq" id="WP_345568056.1">
    <property type="nucleotide sequence ID" value="NZ_BAAAZX010000021.1"/>
</dbReference>
<evidence type="ECO:0000313" key="4">
    <source>
        <dbReference type="Proteomes" id="UP001500456"/>
    </source>
</evidence>
<dbReference type="PRINTS" id="PR00081">
    <property type="entry name" value="GDHRDH"/>
</dbReference>
<name>A0ABP7SK54_9ACTN</name>
<dbReference type="InterPro" id="IPR002347">
    <property type="entry name" value="SDR_fam"/>
</dbReference>
<evidence type="ECO:0000313" key="3">
    <source>
        <dbReference type="EMBL" id="GAA4012864.1"/>
    </source>
</evidence>
<dbReference type="InterPro" id="IPR036291">
    <property type="entry name" value="NAD(P)-bd_dom_sf"/>
</dbReference>
<dbReference type="EMBL" id="BAAAZX010000021">
    <property type="protein sequence ID" value="GAA4012864.1"/>
    <property type="molecule type" value="Genomic_DNA"/>
</dbReference>
<dbReference type="PANTHER" id="PTHR42760:SF133">
    <property type="entry name" value="3-OXOACYL-[ACYL-CARRIER-PROTEIN] REDUCTASE"/>
    <property type="match status" value="1"/>
</dbReference>
<dbReference type="NCBIfam" id="NF005559">
    <property type="entry name" value="PRK07231.1"/>
    <property type="match status" value="1"/>
</dbReference>
<reference evidence="4" key="1">
    <citation type="journal article" date="2019" name="Int. J. Syst. Evol. Microbiol.">
        <title>The Global Catalogue of Microorganisms (GCM) 10K type strain sequencing project: providing services to taxonomists for standard genome sequencing and annotation.</title>
        <authorList>
            <consortium name="The Broad Institute Genomics Platform"/>
            <consortium name="The Broad Institute Genome Sequencing Center for Infectious Disease"/>
            <person name="Wu L."/>
            <person name="Ma J."/>
        </authorList>
    </citation>
    <scope>NUCLEOTIDE SEQUENCE [LARGE SCALE GENOMIC DNA]</scope>
    <source>
        <strain evidence="4">JCM 16924</strain>
    </source>
</reference>
<evidence type="ECO:0000256" key="1">
    <source>
        <dbReference type="ARBA" id="ARBA00006484"/>
    </source>
</evidence>
<comment type="caution">
    <text evidence="3">The sequence shown here is derived from an EMBL/GenBank/DDBJ whole genome shotgun (WGS) entry which is preliminary data.</text>
</comment>
<gene>
    <name evidence="3" type="ORF">GCM10022232_63730</name>
</gene>
<keyword evidence="2" id="KW-0560">Oxidoreductase</keyword>
<sequence>MARLNGTVALVTGGARGIGAGVVRRLMEEGARVAIGDILEKEGEALAAELGDAARFVRLDVSDSSSWSQALDATRQAFGPVTLLVNNAGILTVRPLEETPEADIRRIYDVNLLGPFLGMQAVVPDMKEAGGGSIVNIASASGLIGMPMQAAYSSSKWGLRGLAKTAAVELGRYGIRVNSVHPGVIRSPLTAGLDEAMFEVYAVARIGEPADIGDAVVFLASDEASFVTGADLPVDGGFVLGPVPSAS</sequence>
<dbReference type="Pfam" id="PF13561">
    <property type="entry name" value="adh_short_C2"/>
    <property type="match status" value="1"/>
</dbReference>
<comment type="similarity">
    <text evidence="1">Belongs to the short-chain dehydrogenases/reductases (SDR) family.</text>
</comment>
<organism evidence="3 4">
    <name type="scientific">Streptomyces plumbiresistens</name>
    <dbReference type="NCBI Taxonomy" id="511811"/>
    <lineage>
        <taxon>Bacteria</taxon>
        <taxon>Bacillati</taxon>
        <taxon>Actinomycetota</taxon>
        <taxon>Actinomycetes</taxon>
        <taxon>Kitasatosporales</taxon>
        <taxon>Streptomycetaceae</taxon>
        <taxon>Streptomyces</taxon>
    </lineage>
</organism>
<dbReference type="Proteomes" id="UP001500456">
    <property type="component" value="Unassembled WGS sequence"/>
</dbReference>
<protein>
    <submittedName>
        <fullName evidence="3">Glucose 1-dehydrogenase</fullName>
    </submittedName>
</protein>
<dbReference type="SUPFAM" id="SSF51735">
    <property type="entry name" value="NAD(P)-binding Rossmann-fold domains"/>
    <property type="match status" value="1"/>
</dbReference>
<keyword evidence="4" id="KW-1185">Reference proteome</keyword>
<dbReference type="PANTHER" id="PTHR42760">
    <property type="entry name" value="SHORT-CHAIN DEHYDROGENASES/REDUCTASES FAMILY MEMBER"/>
    <property type="match status" value="1"/>
</dbReference>
<dbReference type="PRINTS" id="PR00080">
    <property type="entry name" value="SDRFAMILY"/>
</dbReference>
<dbReference type="InterPro" id="IPR020904">
    <property type="entry name" value="Sc_DH/Rdtase_CS"/>
</dbReference>
<proteinExistence type="inferred from homology"/>
<evidence type="ECO:0000256" key="2">
    <source>
        <dbReference type="ARBA" id="ARBA00023002"/>
    </source>
</evidence>
<dbReference type="Gene3D" id="3.40.50.720">
    <property type="entry name" value="NAD(P)-binding Rossmann-like Domain"/>
    <property type="match status" value="1"/>
</dbReference>
<accession>A0ABP7SK54</accession>
<dbReference type="PROSITE" id="PS00061">
    <property type="entry name" value="ADH_SHORT"/>
    <property type="match status" value="1"/>
</dbReference>